<comment type="caution">
    <text evidence="1">The sequence shown here is derived from an EMBL/GenBank/DDBJ whole genome shotgun (WGS) entry which is preliminary data.</text>
</comment>
<organism evidence="1 2">
    <name type="scientific">Botrytis hyacinthi</name>
    <dbReference type="NCBI Taxonomy" id="278943"/>
    <lineage>
        <taxon>Eukaryota</taxon>
        <taxon>Fungi</taxon>
        <taxon>Dikarya</taxon>
        <taxon>Ascomycota</taxon>
        <taxon>Pezizomycotina</taxon>
        <taxon>Leotiomycetes</taxon>
        <taxon>Helotiales</taxon>
        <taxon>Sclerotiniaceae</taxon>
        <taxon>Botrytis</taxon>
    </lineage>
</organism>
<accession>A0A4Z1G6L2</accession>
<proteinExistence type="predicted"/>
<keyword evidence="2" id="KW-1185">Reference proteome</keyword>
<evidence type="ECO:0000313" key="1">
    <source>
        <dbReference type="EMBL" id="TGO32536.1"/>
    </source>
</evidence>
<evidence type="ECO:0000313" key="2">
    <source>
        <dbReference type="Proteomes" id="UP000297814"/>
    </source>
</evidence>
<sequence>MNEEDVTDNANLRFLLSSENLRGCQHDTGADGLSAFSGSVIKLTMEDVDSKENNGENLLNHDRHLGMCGTSGVHFLQIFDPVTWVFDNEAVEW</sequence>
<dbReference type="AlphaFoldDB" id="A0A4Z1G6L2"/>
<dbReference type="EMBL" id="PQXK01000309">
    <property type="protein sequence ID" value="TGO32536.1"/>
    <property type="molecule type" value="Genomic_DNA"/>
</dbReference>
<protein>
    <submittedName>
        <fullName evidence="1">Uncharacterized protein</fullName>
    </submittedName>
</protein>
<name>A0A4Z1G6L2_9HELO</name>
<gene>
    <name evidence="1" type="ORF">BHYA_0309g00140</name>
</gene>
<reference evidence="1 2" key="1">
    <citation type="submission" date="2017-12" db="EMBL/GenBank/DDBJ databases">
        <title>Comparative genomics of Botrytis spp.</title>
        <authorList>
            <person name="Valero-Jimenez C.A."/>
            <person name="Tapia P."/>
            <person name="Veloso J."/>
            <person name="Silva-Moreno E."/>
            <person name="Staats M."/>
            <person name="Valdes J.H."/>
            <person name="Van Kan J.A.L."/>
        </authorList>
    </citation>
    <scope>NUCLEOTIDE SEQUENCE [LARGE SCALE GENOMIC DNA]</scope>
    <source>
        <strain evidence="1 2">Bh0001</strain>
    </source>
</reference>
<dbReference type="Proteomes" id="UP000297814">
    <property type="component" value="Unassembled WGS sequence"/>
</dbReference>